<evidence type="ECO:0000313" key="8">
    <source>
        <dbReference type="EMBL" id="KAK7268029.1"/>
    </source>
</evidence>
<accession>A0AAN9I7R9</accession>
<protein>
    <recommendedName>
        <fullName evidence="10">Beta-fructofuranosidase</fullName>
    </recommendedName>
</protein>
<dbReference type="Gene3D" id="2.115.10.20">
    <property type="entry name" value="Glycosyl hydrolase domain, family 43"/>
    <property type="match status" value="1"/>
</dbReference>
<dbReference type="SUPFAM" id="SSF75005">
    <property type="entry name" value="Arabinanase/levansucrase/invertase"/>
    <property type="match status" value="1"/>
</dbReference>
<evidence type="ECO:0000256" key="5">
    <source>
        <dbReference type="RuleBase" id="RU362110"/>
    </source>
</evidence>
<dbReference type="InterPro" id="IPR013148">
    <property type="entry name" value="Glyco_hydro_32_N"/>
</dbReference>
<dbReference type="GO" id="GO:0004553">
    <property type="term" value="F:hydrolase activity, hydrolyzing O-glycosyl compounds"/>
    <property type="evidence" value="ECO:0007669"/>
    <property type="project" value="InterPro"/>
</dbReference>
<dbReference type="InterPro" id="IPR013189">
    <property type="entry name" value="Glyco_hydro_32_C"/>
</dbReference>
<feature type="domain" description="Glycosyl hydrolase family 32 C-terminal" evidence="7">
    <location>
        <begin position="276"/>
        <end position="339"/>
    </location>
</feature>
<dbReference type="InterPro" id="IPR001362">
    <property type="entry name" value="Glyco_hydro_32"/>
</dbReference>
<dbReference type="EMBL" id="JAYWIO010000004">
    <property type="protein sequence ID" value="KAK7268029.1"/>
    <property type="molecule type" value="Genomic_DNA"/>
</dbReference>
<dbReference type="Pfam" id="PF00251">
    <property type="entry name" value="Glyco_hydro_32N"/>
    <property type="match status" value="1"/>
</dbReference>
<evidence type="ECO:0000313" key="9">
    <source>
        <dbReference type="Proteomes" id="UP001372338"/>
    </source>
</evidence>
<evidence type="ECO:0000256" key="1">
    <source>
        <dbReference type="ARBA" id="ARBA00009902"/>
    </source>
</evidence>
<organism evidence="8 9">
    <name type="scientific">Crotalaria pallida</name>
    <name type="common">Smooth rattlebox</name>
    <name type="synonym">Crotalaria striata</name>
    <dbReference type="NCBI Taxonomy" id="3830"/>
    <lineage>
        <taxon>Eukaryota</taxon>
        <taxon>Viridiplantae</taxon>
        <taxon>Streptophyta</taxon>
        <taxon>Embryophyta</taxon>
        <taxon>Tracheophyta</taxon>
        <taxon>Spermatophyta</taxon>
        <taxon>Magnoliopsida</taxon>
        <taxon>eudicotyledons</taxon>
        <taxon>Gunneridae</taxon>
        <taxon>Pentapetalae</taxon>
        <taxon>rosids</taxon>
        <taxon>fabids</taxon>
        <taxon>Fabales</taxon>
        <taxon>Fabaceae</taxon>
        <taxon>Papilionoideae</taxon>
        <taxon>50 kb inversion clade</taxon>
        <taxon>genistoids sensu lato</taxon>
        <taxon>core genistoids</taxon>
        <taxon>Crotalarieae</taxon>
        <taxon>Crotalaria</taxon>
    </lineage>
</organism>
<dbReference type="GO" id="GO:0005975">
    <property type="term" value="P:carbohydrate metabolic process"/>
    <property type="evidence" value="ECO:0007669"/>
    <property type="project" value="InterPro"/>
</dbReference>
<comment type="similarity">
    <text evidence="1 5">Belongs to the glycosyl hydrolase 32 family.</text>
</comment>
<comment type="caution">
    <text evidence="8">The sequence shown here is derived from an EMBL/GenBank/DDBJ whole genome shotgun (WGS) entry which is preliminary data.</text>
</comment>
<dbReference type="Gene3D" id="2.60.120.560">
    <property type="entry name" value="Exo-inulinase, domain 1"/>
    <property type="match status" value="2"/>
</dbReference>
<keyword evidence="2 5" id="KW-0378">Hydrolase</keyword>
<dbReference type="InterPro" id="IPR050551">
    <property type="entry name" value="Fructan_Metab_Enzymes"/>
</dbReference>
<dbReference type="Pfam" id="PF08244">
    <property type="entry name" value="Glyco_hydro_32C"/>
    <property type="match status" value="1"/>
</dbReference>
<keyword evidence="4 5" id="KW-0326">Glycosidase</keyword>
<evidence type="ECO:0000256" key="3">
    <source>
        <dbReference type="ARBA" id="ARBA00023211"/>
    </source>
</evidence>
<dbReference type="InterPro" id="IPR023296">
    <property type="entry name" value="Glyco_hydro_beta-prop_sf"/>
</dbReference>
<dbReference type="Proteomes" id="UP001372338">
    <property type="component" value="Unassembled WGS sequence"/>
</dbReference>
<feature type="domain" description="Glycosyl hydrolase family 32 N-terminal" evidence="6">
    <location>
        <begin position="2"/>
        <end position="196"/>
    </location>
</feature>
<evidence type="ECO:0000256" key="2">
    <source>
        <dbReference type="ARBA" id="ARBA00022801"/>
    </source>
</evidence>
<reference evidence="8 9" key="1">
    <citation type="submission" date="2024-01" db="EMBL/GenBank/DDBJ databases">
        <title>The genomes of 5 underutilized Papilionoideae crops provide insights into root nodulation and disease resistanc.</title>
        <authorList>
            <person name="Yuan L."/>
        </authorList>
    </citation>
    <scope>NUCLEOTIDE SEQUENCE [LARGE SCALE GENOMIC DNA]</scope>
    <source>
        <strain evidence="8">ZHUSHIDOU_FW_LH</strain>
        <tissue evidence="8">Leaf</tissue>
    </source>
</reference>
<evidence type="ECO:0000256" key="4">
    <source>
        <dbReference type="ARBA" id="ARBA00023295"/>
    </source>
</evidence>
<dbReference type="AlphaFoldDB" id="A0AAN9I7R9"/>
<evidence type="ECO:0008006" key="10">
    <source>
        <dbReference type="Google" id="ProtNLM"/>
    </source>
</evidence>
<evidence type="ECO:0000259" key="7">
    <source>
        <dbReference type="Pfam" id="PF08244"/>
    </source>
</evidence>
<dbReference type="InterPro" id="IPR013320">
    <property type="entry name" value="ConA-like_dom_sf"/>
</dbReference>
<dbReference type="PANTHER" id="PTHR31953">
    <property type="entry name" value="BETA-FRUCTOFURANOSIDASE, INSOLUBLE ISOENZYME CWINV1-RELATED"/>
    <property type="match status" value="1"/>
</dbReference>
<sequence>MILYIGVIDKNNNEVQCYSIPKNASDPFLTEWLKPDALNPIALPNGLNGKKFRDPTTAWQSKDGHWKMLVGGIRKHRGMAYLYKSREFLNWVRAKHPIHSVANTGNWEYPDFYPVSLRGKVGLDTSTIRAHVKHVLKISLDMKRYDYYTVGTYLSNKDKYIPDNTSEDGWGGLRYHDGNFYASKSFFDPSKNRRILQLVQWPVEELNSLREKEVKLRNQKLKKGDYAEVKGITAAQADVEVTFSFSGLSNAEAFDPSSSLNIGLYKPSFAGFVDVNLANKKLSLRTLIDHSIVEGFGAGGKTIILSRVHPTLAVKNQAHLFVFNNGTEQITVESMEAWSMKSARIN</sequence>
<evidence type="ECO:0000259" key="6">
    <source>
        <dbReference type="Pfam" id="PF00251"/>
    </source>
</evidence>
<dbReference type="SUPFAM" id="SSF49899">
    <property type="entry name" value="Concanavalin A-like lectins/glucanases"/>
    <property type="match status" value="1"/>
</dbReference>
<proteinExistence type="inferred from homology"/>
<gene>
    <name evidence="8" type="ORF">RIF29_20712</name>
</gene>
<keyword evidence="9" id="KW-1185">Reference proteome</keyword>
<name>A0AAN9I7R9_CROPI</name>
<dbReference type="SMART" id="SM00640">
    <property type="entry name" value="Glyco_32"/>
    <property type="match status" value="1"/>
</dbReference>
<keyword evidence="3" id="KW-0464">Manganese</keyword>